<dbReference type="InterPro" id="IPR017441">
    <property type="entry name" value="Protein_kinase_ATP_BS"/>
</dbReference>
<dbReference type="EMBL" id="JAPFFF010000004">
    <property type="protein sequence ID" value="KAK8892900.1"/>
    <property type="molecule type" value="Genomic_DNA"/>
</dbReference>
<dbReference type="SMART" id="SM00220">
    <property type="entry name" value="S_TKc"/>
    <property type="match status" value="1"/>
</dbReference>
<gene>
    <name evidence="8" type="ORF">M9Y10_030151</name>
</gene>
<evidence type="ECO:0000256" key="3">
    <source>
        <dbReference type="ARBA" id="ARBA00022840"/>
    </source>
</evidence>
<keyword evidence="3 4" id="KW-0067">ATP-binding</keyword>
<dbReference type="InterPro" id="IPR008271">
    <property type="entry name" value="Ser/Thr_kinase_AS"/>
</dbReference>
<evidence type="ECO:0000259" key="7">
    <source>
        <dbReference type="PROSITE" id="PS50011"/>
    </source>
</evidence>
<dbReference type="PROSITE" id="PS00107">
    <property type="entry name" value="PROTEIN_KINASE_ATP"/>
    <property type="match status" value="1"/>
</dbReference>
<feature type="compositionally biased region" description="Basic residues" evidence="6">
    <location>
        <begin position="341"/>
        <end position="352"/>
    </location>
</feature>
<comment type="caution">
    <text evidence="8">The sequence shown here is derived from an EMBL/GenBank/DDBJ whole genome shotgun (WGS) entry which is preliminary data.</text>
</comment>
<dbReference type="Proteomes" id="UP001470230">
    <property type="component" value="Unassembled WGS sequence"/>
</dbReference>
<evidence type="ECO:0000313" key="8">
    <source>
        <dbReference type="EMBL" id="KAK8892900.1"/>
    </source>
</evidence>
<accession>A0ABR2KP55</accession>
<dbReference type="Gene3D" id="1.10.510.10">
    <property type="entry name" value="Transferase(Phosphotransferase) domain 1"/>
    <property type="match status" value="1"/>
</dbReference>
<comment type="similarity">
    <text evidence="5">Belongs to the protein kinase superfamily.</text>
</comment>
<keyword evidence="2 4" id="KW-0547">Nucleotide-binding</keyword>
<dbReference type="PROSITE" id="PS00108">
    <property type="entry name" value="PROTEIN_KINASE_ST"/>
    <property type="match status" value="1"/>
</dbReference>
<dbReference type="PANTHER" id="PTHR11909">
    <property type="entry name" value="CASEIN KINASE-RELATED"/>
    <property type="match status" value="1"/>
</dbReference>
<organism evidence="8 9">
    <name type="scientific">Tritrichomonas musculus</name>
    <dbReference type="NCBI Taxonomy" id="1915356"/>
    <lineage>
        <taxon>Eukaryota</taxon>
        <taxon>Metamonada</taxon>
        <taxon>Parabasalia</taxon>
        <taxon>Tritrichomonadida</taxon>
        <taxon>Tritrichomonadidae</taxon>
        <taxon>Tritrichomonas</taxon>
    </lineage>
</organism>
<dbReference type="Pfam" id="PF00069">
    <property type="entry name" value="Pkinase"/>
    <property type="match status" value="1"/>
</dbReference>
<sequence>MSGRDSNRHVIPEGDNINGYIVTKLVGVGGFGEIYAIKDNNSHKYAMKSESVNSPKRTLLTETKIFKELKGGYFPKYIDSGTNKKYNIDYLIMSYLGASIGEIQVYHDYKIEIEAAYNICLKMLEAIKAFHSCGFVHRDIKPNNFLIQKSKHFPIVLIDFNLSARHIDPDTNQPFPCENEQQFIGTRKYASIDVLSLLSYGRKDDLISWFYSFLDIACGSLPWESEKDSKKAISMRESFQLSDLSYKFPKKFQEIYDYLKSLKYSDKPDYDHIKKLFKEGMEDDLFDPTQFNWSDFVSKHSNMTKFEEKMGLMTLKFINDKNNKQKKKKHTEAKEVEKKEKNHSKKHGKKGKKDCLIQ</sequence>
<dbReference type="InterPro" id="IPR000719">
    <property type="entry name" value="Prot_kinase_dom"/>
</dbReference>
<dbReference type="InterPro" id="IPR050235">
    <property type="entry name" value="CK1_Ser-Thr_kinase"/>
</dbReference>
<dbReference type="EC" id="2.7.11.1" evidence="1"/>
<evidence type="ECO:0000256" key="1">
    <source>
        <dbReference type="ARBA" id="ARBA00012513"/>
    </source>
</evidence>
<evidence type="ECO:0000256" key="5">
    <source>
        <dbReference type="RuleBase" id="RU000304"/>
    </source>
</evidence>
<dbReference type="PROSITE" id="PS50011">
    <property type="entry name" value="PROTEIN_KINASE_DOM"/>
    <property type="match status" value="1"/>
</dbReference>
<keyword evidence="5" id="KW-0723">Serine/threonine-protein kinase</keyword>
<evidence type="ECO:0000256" key="4">
    <source>
        <dbReference type="PROSITE-ProRule" id="PRU10141"/>
    </source>
</evidence>
<evidence type="ECO:0000256" key="6">
    <source>
        <dbReference type="SAM" id="MobiDB-lite"/>
    </source>
</evidence>
<evidence type="ECO:0000256" key="2">
    <source>
        <dbReference type="ARBA" id="ARBA00022741"/>
    </source>
</evidence>
<dbReference type="SUPFAM" id="SSF56112">
    <property type="entry name" value="Protein kinase-like (PK-like)"/>
    <property type="match status" value="1"/>
</dbReference>
<name>A0ABR2KP55_9EUKA</name>
<reference evidence="8 9" key="1">
    <citation type="submission" date="2024-04" db="EMBL/GenBank/DDBJ databases">
        <title>Tritrichomonas musculus Genome.</title>
        <authorList>
            <person name="Alves-Ferreira E."/>
            <person name="Grigg M."/>
            <person name="Lorenzi H."/>
            <person name="Galac M."/>
        </authorList>
    </citation>
    <scope>NUCLEOTIDE SEQUENCE [LARGE SCALE GENOMIC DNA]</scope>
    <source>
        <strain evidence="8 9">EAF2021</strain>
    </source>
</reference>
<feature type="binding site" evidence="4">
    <location>
        <position position="48"/>
    </location>
    <ligand>
        <name>ATP</name>
        <dbReference type="ChEBI" id="CHEBI:30616"/>
    </ligand>
</feature>
<keyword evidence="5" id="KW-0418">Kinase</keyword>
<keyword evidence="5" id="KW-0808">Transferase</keyword>
<keyword evidence="9" id="KW-1185">Reference proteome</keyword>
<proteinExistence type="inferred from homology"/>
<feature type="region of interest" description="Disordered" evidence="6">
    <location>
        <begin position="318"/>
        <end position="358"/>
    </location>
</feature>
<evidence type="ECO:0000313" key="9">
    <source>
        <dbReference type="Proteomes" id="UP001470230"/>
    </source>
</evidence>
<protein>
    <recommendedName>
        <fullName evidence="1">non-specific serine/threonine protein kinase</fullName>
        <ecNumber evidence="1">2.7.11.1</ecNumber>
    </recommendedName>
</protein>
<feature type="domain" description="Protein kinase" evidence="7">
    <location>
        <begin position="20"/>
        <end position="286"/>
    </location>
</feature>
<dbReference type="InterPro" id="IPR011009">
    <property type="entry name" value="Kinase-like_dom_sf"/>
</dbReference>